<dbReference type="SUPFAM" id="SSF103473">
    <property type="entry name" value="MFS general substrate transporter"/>
    <property type="match status" value="1"/>
</dbReference>
<name>A0A7N2LJG5_QUELO</name>
<reference evidence="7 8" key="1">
    <citation type="journal article" date="2016" name="G3 (Bethesda)">
        <title>First Draft Assembly and Annotation of the Genome of a California Endemic Oak Quercus lobata Nee (Fagaceae).</title>
        <authorList>
            <person name="Sork V.L."/>
            <person name="Fitz-Gibbon S.T."/>
            <person name="Puiu D."/>
            <person name="Crepeau M."/>
            <person name="Gugger P.F."/>
            <person name="Sherman R."/>
            <person name="Stevens K."/>
            <person name="Langley C.H."/>
            <person name="Pellegrini M."/>
            <person name="Salzberg S.L."/>
        </authorList>
    </citation>
    <scope>NUCLEOTIDE SEQUENCE [LARGE SCALE GENOMIC DNA]</scope>
    <source>
        <strain evidence="7 8">cv. SW786</strain>
    </source>
</reference>
<evidence type="ECO:0000256" key="4">
    <source>
        <dbReference type="ARBA" id="ARBA00023136"/>
    </source>
</evidence>
<dbReference type="EMBL" id="LRBV02000004">
    <property type="status" value="NOT_ANNOTATED_CDS"/>
    <property type="molecule type" value="Genomic_DNA"/>
</dbReference>
<dbReference type="Gene3D" id="1.20.1250.20">
    <property type="entry name" value="MFS general substrate transporter like domains"/>
    <property type="match status" value="1"/>
</dbReference>
<feature type="transmembrane region" description="Helical" evidence="6">
    <location>
        <begin position="315"/>
        <end position="335"/>
    </location>
</feature>
<dbReference type="Proteomes" id="UP000594261">
    <property type="component" value="Chromosome 4"/>
</dbReference>
<dbReference type="InterPro" id="IPR036259">
    <property type="entry name" value="MFS_trans_sf"/>
</dbReference>
<feature type="region of interest" description="Disordered" evidence="5">
    <location>
        <begin position="1"/>
        <end position="21"/>
    </location>
</feature>
<dbReference type="AlphaFoldDB" id="A0A7N2LJG5"/>
<feature type="transmembrane region" description="Helical" evidence="6">
    <location>
        <begin position="171"/>
        <end position="193"/>
    </location>
</feature>
<keyword evidence="3 6" id="KW-1133">Transmembrane helix</keyword>
<dbReference type="GO" id="GO:0016020">
    <property type="term" value="C:membrane"/>
    <property type="evidence" value="ECO:0007669"/>
    <property type="project" value="UniProtKB-SubCell"/>
</dbReference>
<feature type="transmembrane region" description="Helical" evidence="6">
    <location>
        <begin position="199"/>
        <end position="221"/>
    </location>
</feature>
<keyword evidence="8" id="KW-1185">Reference proteome</keyword>
<evidence type="ECO:0000256" key="1">
    <source>
        <dbReference type="ARBA" id="ARBA00004141"/>
    </source>
</evidence>
<dbReference type="Gramene" id="QL04p094135:mrna">
    <property type="protein sequence ID" value="QL04p094135:mrna"/>
    <property type="gene ID" value="QL04p094135"/>
</dbReference>
<evidence type="ECO:0000256" key="5">
    <source>
        <dbReference type="SAM" id="MobiDB-lite"/>
    </source>
</evidence>
<keyword evidence="2 6" id="KW-0812">Transmembrane</keyword>
<dbReference type="InParanoid" id="A0A7N2LJG5"/>
<sequence length="358" mass="39788">MALSNTSHNLTEPHSTEQQTPGIKRVLPSLSLDETIEQIMGGFGWSQFLQAILVSVPTFFDAQQTFISIYTDAEPKWHFNFSTTCNRCQISKSDWSWPSWDESSQKTIISDWGLECASSFMIGLHASSFFIGSLIGGFTLAMLGDIFLGGNVNPYKLMKELFKRRWDLQRVLASMVLGFGIGVAFFGMLFGVQNLGYNIYLSVIFNGSLLLPSNSIPLFFIARWKRKISLFAFCIISGICSILCAIVGRRREGIQIGLELASLFFSCLGYNLLLIFTIELFPTVRNTASTLARQAVVFGSALDPILTSAGRRNEFLSFGIFGLSILLCGFIVIVLPETKGKNLCNTMDEQEQKESTTV</sequence>
<organism evidence="7 8">
    <name type="scientific">Quercus lobata</name>
    <name type="common">Valley oak</name>
    <dbReference type="NCBI Taxonomy" id="97700"/>
    <lineage>
        <taxon>Eukaryota</taxon>
        <taxon>Viridiplantae</taxon>
        <taxon>Streptophyta</taxon>
        <taxon>Embryophyta</taxon>
        <taxon>Tracheophyta</taxon>
        <taxon>Spermatophyta</taxon>
        <taxon>Magnoliopsida</taxon>
        <taxon>eudicotyledons</taxon>
        <taxon>Gunneridae</taxon>
        <taxon>Pentapetalae</taxon>
        <taxon>rosids</taxon>
        <taxon>fabids</taxon>
        <taxon>Fagales</taxon>
        <taxon>Fagaceae</taxon>
        <taxon>Quercus</taxon>
    </lineage>
</organism>
<evidence type="ECO:0000313" key="8">
    <source>
        <dbReference type="Proteomes" id="UP000594261"/>
    </source>
</evidence>
<protein>
    <submittedName>
        <fullName evidence="7">Uncharacterized protein</fullName>
    </submittedName>
</protein>
<evidence type="ECO:0000313" key="7">
    <source>
        <dbReference type="EnsemblPlants" id="QL04p094135:mrna"/>
    </source>
</evidence>
<accession>A0A7N2LJG5</accession>
<feature type="transmembrane region" description="Helical" evidence="6">
    <location>
        <begin position="228"/>
        <end position="248"/>
    </location>
</feature>
<reference evidence="7" key="2">
    <citation type="submission" date="2021-01" db="UniProtKB">
        <authorList>
            <consortium name="EnsemblPlants"/>
        </authorList>
    </citation>
    <scope>IDENTIFICATION</scope>
</reference>
<feature type="transmembrane region" description="Helical" evidence="6">
    <location>
        <begin position="129"/>
        <end position="150"/>
    </location>
</feature>
<evidence type="ECO:0000256" key="3">
    <source>
        <dbReference type="ARBA" id="ARBA00022989"/>
    </source>
</evidence>
<evidence type="ECO:0000256" key="2">
    <source>
        <dbReference type="ARBA" id="ARBA00022692"/>
    </source>
</evidence>
<keyword evidence="4 6" id="KW-0472">Membrane</keyword>
<proteinExistence type="predicted"/>
<dbReference type="PANTHER" id="PTHR24064">
    <property type="entry name" value="SOLUTE CARRIER FAMILY 22 MEMBER"/>
    <property type="match status" value="1"/>
</dbReference>
<comment type="subcellular location">
    <subcellularLocation>
        <location evidence="1">Membrane</location>
        <topology evidence="1">Multi-pass membrane protein</topology>
    </subcellularLocation>
</comment>
<evidence type="ECO:0000256" key="6">
    <source>
        <dbReference type="SAM" id="Phobius"/>
    </source>
</evidence>
<feature type="transmembrane region" description="Helical" evidence="6">
    <location>
        <begin position="260"/>
        <end position="281"/>
    </location>
</feature>
<dbReference type="EnsemblPlants" id="QL04p094135:mrna">
    <property type="protein sequence ID" value="QL04p094135:mrna"/>
    <property type="gene ID" value="QL04p094135"/>
</dbReference>